<evidence type="ECO:0000313" key="2">
    <source>
        <dbReference type="Proteomes" id="UP000242263"/>
    </source>
</evidence>
<reference evidence="1 2" key="1">
    <citation type="submission" date="2017-12" db="EMBL/GenBank/DDBJ databases">
        <title>Phylogenetic diversity of female urinary microbiome.</title>
        <authorList>
            <person name="Thomas-White K."/>
            <person name="Wolfe A.J."/>
        </authorList>
    </citation>
    <scope>NUCLEOTIDE SEQUENCE [LARGE SCALE GENOMIC DNA]</scope>
    <source>
        <strain evidence="1 2">UMB0064</strain>
    </source>
</reference>
<dbReference type="GO" id="GO:0005829">
    <property type="term" value="C:cytosol"/>
    <property type="evidence" value="ECO:0007669"/>
    <property type="project" value="TreeGrafter"/>
</dbReference>
<organism evidence="1 2">
    <name type="scientific">Alloscardovia omnicolens</name>
    <dbReference type="NCBI Taxonomy" id="419015"/>
    <lineage>
        <taxon>Bacteria</taxon>
        <taxon>Bacillati</taxon>
        <taxon>Actinomycetota</taxon>
        <taxon>Actinomycetes</taxon>
        <taxon>Bifidobacteriales</taxon>
        <taxon>Bifidobacteriaceae</taxon>
        <taxon>Alloscardovia</taxon>
    </lineage>
</organism>
<protein>
    <submittedName>
        <fullName evidence="1">Rrf2 family transcriptional regulator</fullName>
    </submittedName>
</protein>
<dbReference type="GO" id="GO:0003700">
    <property type="term" value="F:DNA-binding transcription factor activity"/>
    <property type="evidence" value="ECO:0007669"/>
    <property type="project" value="TreeGrafter"/>
</dbReference>
<evidence type="ECO:0000313" key="1">
    <source>
        <dbReference type="EMBL" id="PKZ15920.1"/>
    </source>
</evidence>
<dbReference type="Proteomes" id="UP000242263">
    <property type="component" value="Unassembled WGS sequence"/>
</dbReference>
<accession>A0A2I1M700</accession>
<sequence length="144" mass="16240">MQFSNRFAVAIHMFAYIHTYEGEEKMTSANLARSVNVNPVVVRQILSRLKAAGLLNSSQGSSHIEIAKNPEDITLLDIFRALDMMREDRLFGYHSNPSTECPVGRNIHAVLDDQLLDVQRAMENSLQSVTLADVFKDTASYVRR</sequence>
<dbReference type="PANTHER" id="PTHR33221">
    <property type="entry name" value="WINGED HELIX-TURN-HELIX TRANSCRIPTIONAL REGULATOR, RRF2 FAMILY"/>
    <property type="match status" value="1"/>
</dbReference>
<dbReference type="InterPro" id="IPR036390">
    <property type="entry name" value="WH_DNA-bd_sf"/>
</dbReference>
<dbReference type="EMBL" id="PKGU01000001">
    <property type="protein sequence ID" value="PKZ15920.1"/>
    <property type="molecule type" value="Genomic_DNA"/>
</dbReference>
<dbReference type="SUPFAM" id="SSF46785">
    <property type="entry name" value="Winged helix' DNA-binding domain"/>
    <property type="match status" value="1"/>
</dbReference>
<dbReference type="PROSITE" id="PS51197">
    <property type="entry name" value="HTH_RRF2_2"/>
    <property type="match status" value="1"/>
</dbReference>
<gene>
    <name evidence="1" type="ORF">CYJ32_00250</name>
</gene>
<dbReference type="Pfam" id="PF02082">
    <property type="entry name" value="Rrf2"/>
    <property type="match status" value="1"/>
</dbReference>
<dbReference type="PANTHER" id="PTHR33221:SF15">
    <property type="entry name" value="HTH-TYPE TRANSCRIPTIONAL REGULATOR YWGB-RELATED"/>
    <property type="match status" value="1"/>
</dbReference>
<proteinExistence type="predicted"/>
<dbReference type="InterPro" id="IPR000944">
    <property type="entry name" value="Tscrpt_reg_Rrf2"/>
</dbReference>
<dbReference type="InterPro" id="IPR036388">
    <property type="entry name" value="WH-like_DNA-bd_sf"/>
</dbReference>
<name>A0A2I1M700_9BIFI</name>
<dbReference type="Gene3D" id="1.10.10.10">
    <property type="entry name" value="Winged helix-like DNA-binding domain superfamily/Winged helix DNA-binding domain"/>
    <property type="match status" value="1"/>
</dbReference>
<comment type="caution">
    <text evidence="1">The sequence shown here is derived from an EMBL/GenBank/DDBJ whole genome shotgun (WGS) entry which is preliminary data.</text>
</comment>
<dbReference type="AlphaFoldDB" id="A0A2I1M700"/>
<dbReference type="RefSeq" id="WP_049206838.1">
    <property type="nucleotide sequence ID" value="NZ_JASODN010000001.1"/>
</dbReference>